<dbReference type="Proteomes" id="UP000199352">
    <property type="component" value="Unassembled WGS sequence"/>
</dbReference>
<dbReference type="EMBL" id="FOFR01000027">
    <property type="protein sequence ID" value="SES23411.1"/>
    <property type="molecule type" value="Genomic_DNA"/>
</dbReference>
<dbReference type="InterPro" id="IPR006311">
    <property type="entry name" value="TAT_signal"/>
</dbReference>
<dbReference type="OrthoDB" id="4250829at2"/>
<organism evidence="2 3">
    <name type="scientific">Lentzea xinjiangensis</name>
    <dbReference type="NCBI Taxonomy" id="402600"/>
    <lineage>
        <taxon>Bacteria</taxon>
        <taxon>Bacillati</taxon>
        <taxon>Actinomycetota</taxon>
        <taxon>Actinomycetes</taxon>
        <taxon>Pseudonocardiales</taxon>
        <taxon>Pseudonocardiaceae</taxon>
        <taxon>Lentzea</taxon>
    </lineage>
</organism>
<feature type="chain" id="PRO_5011497774" description="Peptidase inhibitor family I36" evidence="1">
    <location>
        <begin position="30"/>
        <end position="168"/>
    </location>
</feature>
<dbReference type="RefSeq" id="WP_143116427.1">
    <property type="nucleotide sequence ID" value="NZ_FOFR01000027.1"/>
</dbReference>
<evidence type="ECO:0008006" key="4">
    <source>
        <dbReference type="Google" id="ProtNLM"/>
    </source>
</evidence>
<feature type="signal peptide" evidence="1">
    <location>
        <begin position="1"/>
        <end position="29"/>
    </location>
</feature>
<evidence type="ECO:0000313" key="2">
    <source>
        <dbReference type="EMBL" id="SES23411.1"/>
    </source>
</evidence>
<protein>
    <recommendedName>
        <fullName evidence="4">Peptidase inhibitor family I36</fullName>
    </recommendedName>
</protein>
<keyword evidence="1" id="KW-0732">Signal</keyword>
<gene>
    <name evidence="2" type="ORF">SAMN05216188_12760</name>
</gene>
<sequence>MSFKRRAMRSGATAAGIALALALVTPAVAETNGGVRFDGGRASAAPVSPVGITATIINREPVPANGRVNCFNYWGTFKAGTYVIVVDWATSANHECFGIAPDRTIWHAWPGSGGWRVMPGNGRADFVDTVGEDSTTGRRQVSVWVVNSGYWCQDYWPTKWTASWYRCA</sequence>
<name>A0A1H9VPD1_9PSEU</name>
<accession>A0A1H9VPD1</accession>
<dbReference type="AlphaFoldDB" id="A0A1H9VPD1"/>
<evidence type="ECO:0000313" key="3">
    <source>
        <dbReference type="Proteomes" id="UP000199352"/>
    </source>
</evidence>
<keyword evidence="3" id="KW-1185">Reference proteome</keyword>
<dbReference type="PROSITE" id="PS51318">
    <property type="entry name" value="TAT"/>
    <property type="match status" value="1"/>
</dbReference>
<evidence type="ECO:0000256" key="1">
    <source>
        <dbReference type="SAM" id="SignalP"/>
    </source>
</evidence>
<proteinExistence type="predicted"/>
<reference evidence="3" key="1">
    <citation type="submission" date="2016-10" db="EMBL/GenBank/DDBJ databases">
        <authorList>
            <person name="Varghese N."/>
            <person name="Submissions S."/>
        </authorList>
    </citation>
    <scope>NUCLEOTIDE SEQUENCE [LARGE SCALE GENOMIC DNA]</scope>
    <source>
        <strain evidence="3">CGMCC 4.3525</strain>
    </source>
</reference>